<comment type="caution">
    <text evidence="4">The sequence shown here is derived from an EMBL/GenBank/DDBJ whole genome shotgun (WGS) entry which is preliminary data.</text>
</comment>
<dbReference type="GO" id="GO:0005737">
    <property type="term" value="C:cytoplasm"/>
    <property type="evidence" value="ECO:0007669"/>
    <property type="project" value="TreeGrafter"/>
</dbReference>
<dbReference type="InterPro" id="IPR013107">
    <property type="entry name" value="Acyl-CoA_DH_C"/>
</dbReference>
<dbReference type="Gene3D" id="1.10.540.10">
    <property type="entry name" value="Acyl-CoA dehydrogenase/oxidase, N-terminal domain"/>
    <property type="match status" value="1"/>
</dbReference>
<dbReference type="PANTHER" id="PTHR48083">
    <property type="entry name" value="MEDIUM-CHAIN SPECIFIC ACYL-COA DEHYDROGENASE, MITOCHONDRIAL-RELATED"/>
    <property type="match status" value="1"/>
</dbReference>
<keyword evidence="1" id="KW-0560">Oxidoreductase</keyword>
<dbReference type="GO" id="GO:0003995">
    <property type="term" value="F:acyl-CoA dehydrogenase activity"/>
    <property type="evidence" value="ECO:0007669"/>
    <property type="project" value="TreeGrafter"/>
</dbReference>
<dbReference type="Proteomes" id="UP000680132">
    <property type="component" value="Unassembled WGS sequence"/>
</dbReference>
<dbReference type="GO" id="GO:0033539">
    <property type="term" value="P:fatty acid beta-oxidation using acyl-CoA dehydrogenase"/>
    <property type="evidence" value="ECO:0007669"/>
    <property type="project" value="TreeGrafter"/>
</dbReference>
<dbReference type="InterPro" id="IPR009100">
    <property type="entry name" value="AcylCoA_DH/oxidase_NM_dom_sf"/>
</dbReference>
<dbReference type="InterPro" id="IPR036250">
    <property type="entry name" value="AcylCo_DH-like_C"/>
</dbReference>
<organism evidence="4 5">
    <name type="scientific">Microbacterium stercoris</name>
    <dbReference type="NCBI Taxonomy" id="2820289"/>
    <lineage>
        <taxon>Bacteria</taxon>
        <taxon>Bacillati</taxon>
        <taxon>Actinomycetota</taxon>
        <taxon>Actinomycetes</taxon>
        <taxon>Micrococcales</taxon>
        <taxon>Microbacteriaceae</taxon>
        <taxon>Microbacterium</taxon>
    </lineage>
</organism>
<evidence type="ECO:0000259" key="3">
    <source>
        <dbReference type="Pfam" id="PF08028"/>
    </source>
</evidence>
<dbReference type="SUPFAM" id="SSF56645">
    <property type="entry name" value="Acyl-CoA dehydrogenase NM domain-like"/>
    <property type="match status" value="1"/>
</dbReference>
<reference evidence="4" key="1">
    <citation type="submission" date="2021-03" db="EMBL/GenBank/DDBJ databases">
        <title>Microbacterium sp. nov., a novel actinobacterium isolated from cow dung.</title>
        <authorList>
            <person name="Zhang L."/>
        </authorList>
    </citation>
    <scope>NUCLEOTIDE SEQUENCE</scope>
    <source>
        <strain evidence="4">NEAU-LLB</strain>
    </source>
</reference>
<evidence type="ECO:0000313" key="4">
    <source>
        <dbReference type="EMBL" id="MBO3663578.1"/>
    </source>
</evidence>
<dbReference type="Gene3D" id="1.20.140.10">
    <property type="entry name" value="Butyryl-CoA Dehydrogenase, subunit A, domain 3"/>
    <property type="match status" value="1"/>
</dbReference>
<sequence>METLLVGVAGRAAAQERSHTLLRDDVAALRDLGFGALRLPAADGGLGVSFEQLIARLVRIAAADSNLAHIYRGHIAFVETLLAGYDQDAANRALWIDRIVAGDLVGNAQSERNDTAQITTVIEREGERITLTGRKYYTTGSIYADWIHLSALDGEQRVGVTVAASDPGVQSFDDWDGFGQQLTGTGTTTFERVAVDPADVVVAGENPVRGDHIAAVFQIVLLAVAAGIGQAALRDGLEFVRPRKRIFGSPGETLPRESPLVQQTVGTVSAAADAATRLVLSAARDVDSLVARGLDDADEANDLLLGVYRLQQVVSPLVLDAVTELFEVGGASAVSTTAALDRHWRNARTVHSHNPAAQRRRALGDFELNGTRPTWKPQASVDADAAADA</sequence>
<dbReference type="EMBL" id="JAGFOA010000003">
    <property type="protein sequence ID" value="MBO3663578.1"/>
    <property type="molecule type" value="Genomic_DNA"/>
</dbReference>
<dbReference type="GO" id="GO:0016712">
    <property type="term" value="F:oxidoreductase activity, acting on paired donors, with incorporation or reduction of molecular oxygen, reduced flavin or flavoprotein as one donor, and incorporation of one atom of oxygen"/>
    <property type="evidence" value="ECO:0007669"/>
    <property type="project" value="TreeGrafter"/>
</dbReference>
<keyword evidence="5" id="KW-1185">Reference proteome</keyword>
<evidence type="ECO:0000256" key="1">
    <source>
        <dbReference type="ARBA" id="ARBA00023002"/>
    </source>
</evidence>
<dbReference type="InterPro" id="IPR046373">
    <property type="entry name" value="Acyl-CoA_Oxase/DH_mid-dom_sf"/>
</dbReference>
<feature type="region of interest" description="Disordered" evidence="2">
    <location>
        <begin position="368"/>
        <end position="389"/>
    </location>
</feature>
<evidence type="ECO:0000256" key="2">
    <source>
        <dbReference type="SAM" id="MobiDB-lite"/>
    </source>
</evidence>
<name>A0A939QR89_9MICO</name>
<dbReference type="InterPro" id="IPR037069">
    <property type="entry name" value="AcylCoA_DH/ox_N_sf"/>
</dbReference>
<dbReference type="InterPro" id="IPR050741">
    <property type="entry name" value="Acyl-CoA_dehydrogenase"/>
</dbReference>
<accession>A0A939QR89</accession>
<feature type="domain" description="Acyl-CoA dehydrogenase C-terminal" evidence="3">
    <location>
        <begin position="221"/>
        <end position="354"/>
    </location>
</feature>
<dbReference type="Pfam" id="PF08028">
    <property type="entry name" value="Acyl-CoA_dh_2"/>
    <property type="match status" value="1"/>
</dbReference>
<dbReference type="PANTHER" id="PTHR48083:SF19">
    <property type="entry name" value="FLAVIN-DEPENDENT MONOOXYGENASE, OXYGENASE SUBUNIT HSAA"/>
    <property type="match status" value="1"/>
</dbReference>
<dbReference type="GO" id="GO:0050660">
    <property type="term" value="F:flavin adenine dinucleotide binding"/>
    <property type="evidence" value="ECO:0007669"/>
    <property type="project" value="InterPro"/>
</dbReference>
<dbReference type="Gene3D" id="2.40.110.10">
    <property type="entry name" value="Butyryl-CoA Dehydrogenase, subunit A, domain 2"/>
    <property type="match status" value="1"/>
</dbReference>
<proteinExistence type="predicted"/>
<protein>
    <recommendedName>
        <fullName evidence="3">Acyl-CoA dehydrogenase C-terminal domain-containing protein</fullName>
    </recommendedName>
</protein>
<gene>
    <name evidence="4" type="ORF">J5V96_08625</name>
</gene>
<dbReference type="PIRSF" id="PIRSF016578">
    <property type="entry name" value="HsaA"/>
    <property type="match status" value="1"/>
</dbReference>
<dbReference type="AlphaFoldDB" id="A0A939QR89"/>
<evidence type="ECO:0000313" key="5">
    <source>
        <dbReference type="Proteomes" id="UP000680132"/>
    </source>
</evidence>
<dbReference type="SUPFAM" id="SSF47203">
    <property type="entry name" value="Acyl-CoA dehydrogenase C-terminal domain-like"/>
    <property type="match status" value="1"/>
</dbReference>